<keyword evidence="2" id="KW-0812">Transmembrane</keyword>
<dbReference type="PANTHER" id="PTHR30093">
    <property type="entry name" value="GENERAL SECRETION PATHWAY PROTEIN G"/>
    <property type="match status" value="1"/>
</dbReference>
<proteinExistence type="predicted"/>
<dbReference type="InterPro" id="IPR031982">
    <property type="entry name" value="PilE-like"/>
</dbReference>
<dbReference type="GO" id="GO:0043683">
    <property type="term" value="P:type IV pilus assembly"/>
    <property type="evidence" value="ECO:0007669"/>
    <property type="project" value="InterPro"/>
</dbReference>
<dbReference type="EMBL" id="JAAQTL010000001">
    <property type="protein sequence ID" value="NID15468.1"/>
    <property type="molecule type" value="Genomic_DNA"/>
</dbReference>
<accession>A0A7X5TQ52</accession>
<feature type="transmembrane region" description="Helical" evidence="2">
    <location>
        <begin position="12"/>
        <end position="34"/>
    </location>
</feature>
<dbReference type="Gene3D" id="3.30.700.10">
    <property type="entry name" value="Glycoprotein, Type 4 Pilin"/>
    <property type="match status" value="1"/>
</dbReference>
<comment type="caution">
    <text evidence="3">The sequence shown here is derived from an EMBL/GenBank/DDBJ whole genome shotgun (WGS) entry which is preliminary data.</text>
</comment>
<reference evidence="3 4" key="1">
    <citation type="journal article" date="2006" name="Int. J. Syst. Evol. Microbiol.">
        <title>Dyella yeojuensis sp. nov., isolated from greenhouse soil in Korea.</title>
        <authorList>
            <person name="Kim B.Y."/>
            <person name="Weon H.Y."/>
            <person name="Lee K.H."/>
            <person name="Seok S.J."/>
            <person name="Kwon S.W."/>
            <person name="Go S.J."/>
            <person name="Stackebrandt E."/>
        </authorList>
    </citation>
    <scope>NUCLEOTIDE SEQUENCE [LARGE SCALE GENOMIC DNA]</scope>
    <source>
        <strain evidence="3 4">DSM 17673</strain>
    </source>
</reference>
<dbReference type="InterPro" id="IPR012902">
    <property type="entry name" value="N_methyl_site"/>
</dbReference>
<feature type="region of interest" description="Disordered" evidence="1">
    <location>
        <begin position="123"/>
        <end position="142"/>
    </location>
</feature>
<keyword evidence="4" id="KW-1185">Reference proteome</keyword>
<keyword evidence="2" id="KW-0472">Membrane</keyword>
<dbReference type="Proteomes" id="UP000518878">
    <property type="component" value="Unassembled WGS sequence"/>
</dbReference>
<keyword evidence="2" id="KW-1133">Transmembrane helix</keyword>
<dbReference type="AlphaFoldDB" id="A0A7X5TQ52"/>
<dbReference type="NCBIfam" id="TIGR02532">
    <property type="entry name" value="IV_pilin_GFxxxE"/>
    <property type="match status" value="1"/>
</dbReference>
<dbReference type="InterPro" id="IPR045584">
    <property type="entry name" value="Pilin-like"/>
</dbReference>
<evidence type="ECO:0000256" key="1">
    <source>
        <dbReference type="SAM" id="MobiDB-lite"/>
    </source>
</evidence>
<protein>
    <submittedName>
        <fullName evidence="3">Type IV pilin protein</fullName>
    </submittedName>
</protein>
<evidence type="ECO:0000313" key="4">
    <source>
        <dbReference type="Proteomes" id="UP000518878"/>
    </source>
</evidence>
<dbReference type="Pfam" id="PF16732">
    <property type="entry name" value="ComP_DUS"/>
    <property type="match status" value="1"/>
</dbReference>
<name>A0A7X5TQ52_9GAMM</name>
<dbReference type="RefSeq" id="WP_166699207.1">
    <property type="nucleotide sequence ID" value="NZ_JAAQTL010000001.1"/>
</dbReference>
<organism evidence="3 4">
    <name type="scientific">Luteibacter yeojuensis</name>
    <dbReference type="NCBI Taxonomy" id="345309"/>
    <lineage>
        <taxon>Bacteria</taxon>
        <taxon>Pseudomonadati</taxon>
        <taxon>Pseudomonadota</taxon>
        <taxon>Gammaproteobacteria</taxon>
        <taxon>Lysobacterales</taxon>
        <taxon>Rhodanobacteraceae</taxon>
        <taxon>Luteibacter</taxon>
    </lineage>
</organism>
<gene>
    <name evidence="3" type="ORF">HBF32_08350</name>
</gene>
<sequence>MRRFGWTGKGFTLIELMIVVTVIAVLVMIALPAYTKYTFRARRGEGQELLLRLANAQERYYATYNKYAQDPVTDLKFASNKSAGGYYTIKIEQLDGTTFDTGYIATAVASGSQAGDSCKDLTLDSRGNKSQTGSNTANGRCW</sequence>
<evidence type="ECO:0000313" key="3">
    <source>
        <dbReference type="EMBL" id="NID15468.1"/>
    </source>
</evidence>
<feature type="compositionally biased region" description="Polar residues" evidence="1">
    <location>
        <begin position="128"/>
        <end position="142"/>
    </location>
</feature>
<evidence type="ECO:0000256" key="2">
    <source>
        <dbReference type="SAM" id="Phobius"/>
    </source>
</evidence>
<dbReference type="SUPFAM" id="SSF54523">
    <property type="entry name" value="Pili subunits"/>
    <property type="match status" value="1"/>
</dbReference>
<dbReference type="Pfam" id="PF07963">
    <property type="entry name" value="N_methyl"/>
    <property type="match status" value="1"/>
</dbReference>
<dbReference type="PROSITE" id="PS00409">
    <property type="entry name" value="PROKAR_NTER_METHYL"/>
    <property type="match status" value="1"/>
</dbReference>
<dbReference type="PANTHER" id="PTHR30093:SF47">
    <property type="entry name" value="TYPE IV PILUS NON-CORE MINOR PILIN PILE"/>
    <property type="match status" value="1"/>
</dbReference>